<evidence type="ECO:0000256" key="2">
    <source>
        <dbReference type="SAM" id="SignalP"/>
    </source>
</evidence>
<reference evidence="4" key="1">
    <citation type="submission" date="2020-06" db="EMBL/GenBank/DDBJ databases">
        <authorList>
            <consortium name="Plant Systems Biology data submission"/>
        </authorList>
    </citation>
    <scope>NUCLEOTIDE SEQUENCE</scope>
    <source>
        <strain evidence="4">D6</strain>
    </source>
</reference>
<evidence type="ECO:0000259" key="3">
    <source>
        <dbReference type="SMART" id="SM00306"/>
    </source>
</evidence>
<dbReference type="OrthoDB" id="59517at2759"/>
<keyword evidence="2" id="KW-0732">Signal</keyword>
<dbReference type="InterPro" id="IPR001767">
    <property type="entry name" value="Hedgehog_Hint"/>
</dbReference>
<keyword evidence="1" id="KW-1133">Transmembrane helix</keyword>
<keyword evidence="1" id="KW-0472">Membrane</keyword>
<proteinExistence type="predicted"/>
<evidence type="ECO:0000313" key="5">
    <source>
        <dbReference type="Proteomes" id="UP001153069"/>
    </source>
</evidence>
<feature type="transmembrane region" description="Helical" evidence="1">
    <location>
        <begin position="431"/>
        <end position="447"/>
    </location>
</feature>
<sequence length="460" mass="50818">MLIFLPYFCMLALLQPALGRDASEDPSFLRAMEATSITSQRRELIGNCKGDCNSDDDCNGHLICYQRDPGERVPTCCPGKNRENGKDFCVTESCAAHTDAQEDDDPYWQLDDDFFNKIKPCEPGCDKDDDCYNAYVCFKRNFGAAIPSCCASRNYPTDNDRNYCAVRTCNSSGGSLCFSGETQVHVSGGKTVSVKDLQVGDQVLTRNSQGDMIYQPVYAFAHRHQSRPTQFLGIQTTTAGDAETKDSAESPLLEMSREHMVYVQGKAKPIRADTIQVGDILQGISSKQQHVVTEISPAASEGLYAPLTRSGTIVVSNGIVASNYIAMQEKQTNDAGYVNLPGIGPLSFLHQADVAHMWLSPFRIFCGELEVCQSFNADGFLHYASWGLRLVHFMEQQSLWAQILVLIPMLIVLSFFATLEHVLDMAGSSPTIVILLLVSAALVWLGFRRQIRNLSLLGKR</sequence>
<feature type="signal peptide" evidence="2">
    <location>
        <begin position="1"/>
        <end position="19"/>
    </location>
</feature>
<dbReference type="EMBL" id="CAICTM010000399">
    <property type="protein sequence ID" value="CAB9509687.1"/>
    <property type="molecule type" value="Genomic_DNA"/>
</dbReference>
<feature type="transmembrane region" description="Helical" evidence="1">
    <location>
        <begin position="399"/>
        <end position="419"/>
    </location>
</feature>
<name>A0A9N8DVE9_9STRA</name>
<dbReference type="PANTHER" id="PTHR11889">
    <property type="entry name" value="HEDGEHOG"/>
    <property type="match status" value="1"/>
</dbReference>
<dbReference type="Proteomes" id="UP001153069">
    <property type="component" value="Unassembled WGS sequence"/>
</dbReference>
<protein>
    <submittedName>
        <fullName evidence="4">Desert hedgehog protein</fullName>
    </submittedName>
</protein>
<evidence type="ECO:0000313" key="4">
    <source>
        <dbReference type="EMBL" id="CAB9509687.1"/>
    </source>
</evidence>
<accession>A0A9N8DVE9</accession>
<feature type="chain" id="PRO_5040201693" evidence="2">
    <location>
        <begin position="20"/>
        <end position="460"/>
    </location>
</feature>
<comment type="caution">
    <text evidence="4">The sequence shown here is derived from an EMBL/GenBank/DDBJ whole genome shotgun (WGS) entry which is preliminary data.</text>
</comment>
<evidence type="ECO:0000256" key="1">
    <source>
        <dbReference type="SAM" id="Phobius"/>
    </source>
</evidence>
<gene>
    <name evidence="4" type="ORF">SEMRO_400_G135170.1</name>
</gene>
<dbReference type="SMART" id="SM00306">
    <property type="entry name" value="HintN"/>
    <property type="match status" value="1"/>
</dbReference>
<dbReference type="CDD" id="cd00081">
    <property type="entry name" value="Hint"/>
    <property type="match status" value="1"/>
</dbReference>
<keyword evidence="5" id="KW-1185">Reference proteome</keyword>
<dbReference type="InterPro" id="IPR006141">
    <property type="entry name" value="Intein_N"/>
</dbReference>
<dbReference type="GO" id="GO:0016540">
    <property type="term" value="P:protein autoprocessing"/>
    <property type="evidence" value="ECO:0007669"/>
    <property type="project" value="InterPro"/>
</dbReference>
<keyword evidence="1" id="KW-0812">Transmembrane</keyword>
<dbReference type="InterPro" id="IPR036844">
    <property type="entry name" value="Hint_dom_sf"/>
</dbReference>
<dbReference type="InterPro" id="IPR003587">
    <property type="entry name" value="Hint_dom_N"/>
</dbReference>
<dbReference type="SUPFAM" id="SSF51294">
    <property type="entry name" value="Hedgehog/intein (Hint) domain"/>
    <property type="match status" value="1"/>
</dbReference>
<dbReference type="AlphaFoldDB" id="A0A9N8DVE9"/>
<dbReference type="Gene3D" id="2.170.16.10">
    <property type="entry name" value="Hedgehog/Intein (Hint) domain"/>
    <property type="match status" value="1"/>
</dbReference>
<dbReference type="InterPro" id="IPR050387">
    <property type="entry name" value="Hedgehog_Signaling"/>
</dbReference>
<dbReference type="PANTHER" id="PTHR11889:SF31">
    <property type="entry name" value="PROTEIN HEDGEHOG"/>
    <property type="match status" value="1"/>
</dbReference>
<dbReference type="Pfam" id="PF01079">
    <property type="entry name" value="Hint"/>
    <property type="match status" value="1"/>
</dbReference>
<dbReference type="GO" id="GO:0016539">
    <property type="term" value="P:intein-mediated protein splicing"/>
    <property type="evidence" value="ECO:0007669"/>
    <property type="project" value="InterPro"/>
</dbReference>
<organism evidence="4 5">
    <name type="scientific">Seminavis robusta</name>
    <dbReference type="NCBI Taxonomy" id="568900"/>
    <lineage>
        <taxon>Eukaryota</taxon>
        <taxon>Sar</taxon>
        <taxon>Stramenopiles</taxon>
        <taxon>Ochrophyta</taxon>
        <taxon>Bacillariophyta</taxon>
        <taxon>Bacillariophyceae</taxon>
        <taxon>Bacillariophycidae</taxon>
        <taxon>Naviculales</taxon>
        <taxon>Naviculaceae</taxon>
        <taxon>Seminavis</taxon>
    </lineage>
</organism>
<feature type="domain" description="Hint" evidence="3">
    <location>
        <begin position="175"/>
        <end position="285"/>
    </location>
</feature>
<dbReference type="PROSITE" id="PS50817">
    <property type="entry name" value="INTEIN_N_TER"/>
    <property type="match status" value="1"/>
</dbReference>